<dbReference type="PANTHER" id="PTHR46599:SF3">
    <property type="entry name" value="PIGGYBAC TRANSPOSABLE ELEMENT-DERIVED PROTEIN 4"/>
    <property type="match status" value="1"/>
</dbReference>
<accession>A0AAV4HN55</accession>
<evidence type="ECO:0000256" key="1">
    <source>
        <dbReference type="SAM" id="Phobius"/>
    </source>
</evidence>
<feature type="transmembrane region" description="Helical" evidence="1">
    <location>
        <begin position="204"/>
        <end position="221"/>
    </location>
</feature>
<feature type="domain" description="PiggyBac transposable element-derived protein" evidence="2">
    <location>
        <begin position="1"/>
        <end position="217"/>
    </location>
</feature>
<proteinExistence type="predicted"/>
<reference evidence="3 4" key="1">
    <citation type="journal article" date="2021" name="Elife">
        <title>Chloroplast acquisition without the gene transfer in kleptoplastic sea slugs, Plakobranchus ocellatus.</title>
        <authorList>
            <person name="Maeda T."/>
            <person name="Takahashi S."/>
            <person name="Yoshida T."/>
            <person name="Shimamura S."/>
            <person name="Takaki Y."/>
            <person name="Nagai Y."/>
            <person name="Toyoda A."/>
            <person name="Suzuki Y."/>
            <person name="Arimoto A."/>
            <person name="Ishii H."/>
            <person name="Satoh N."/>
            <person name="Nishiyama T."/>
            <person name="Hasebe M."/>
            <person name="Maruyama T."/>
            <person name="Minagawa J."/>
            <person name="Obokata J."/>
            <person name="Shigenobu S."/>
        </authorList>
    </citation>
    <scope>NUCLEOTIDE SEQUENCE [LARGE SCALE GENOMIC DNA]</scope>
</reference>
<dbReference type="EMBL" id="BMAT01009152">
    <property type="protein sequence ID" value="GFR99623.1"/>
    <property type="molecule type" value="Genomic_DNA"/>
</dbReference>
<gene>
    <name evidence="3" type="ORF">ElyMa_004533100</name>
</gene>
<organism evidence="3 4">
    <name type="scientific">Elysia marginata</name>
    <dbReference type="NCBI Taxonomy" id="1093978"/>
    <lineage>
        <taxon>Eukaryota</taxon>
        <taxon>Metazoa</taxon>
        <taxon>Spiralia</taxon>
        <taxon>Lophotrochozoa</taxon>
        <taxon>Mollusca</taxon>
        <taxon>Gastropoda</taxon>
        <taxon>Heterobranchia</taxon>
        <taxon>Euthyneura</taxon>
        <taxon>Panpulmonata</taxon>
        <taxon>Sacoglossa</taxon>
        <taxon>Placobranchoidea</taxon>
        <taxon>Plakobranchidae</taxon>
        <taxon>Elysia</taxon>
    </lineage>
</organism>
<name>A0AAV4HN55_9GAST</name>
<protein>
    <submittedName>
        <fullName evidence="3">PiggyBac transposable element-derived protein 4-like</fullName>
    </submittedName>
</protein>
<keyword evidence="1" id="KW-0812">Transmembrane</keyword>
<dbReference type="Pfam" id="PF13843">
    <property type="entry name" value="DDE_Tnp_1_7"/>
    <property type="match status" value="1"/>
</dbReference>
<evidence type="ECO:0000313" key="3">
    <source>
        <dbReference type="EMBL" id="GFR99623.1"/>
    </source>
</evidence>
<keyword evidence="4" id="KW-1185">Reference proteome</keyword>
<evidence type="ECO:0000313" key="4">
    <source>
        <dbReference type="Proteomes" id="UP000762676"/>
    </source>
</evidence>
<dbReference type="PANTHER" id="PTHR46599">
    <property type="entry name" value="PIGGYBAC TRANSPOSABLE ELEMENT-DERIVED PROTEIN 4"/>
    <property type="match status" value="1"/>
</dbReference>
<keyword evidence="1" id="KW-0472">Membrane</keyword>
<dbReference type="AlphaFoldDB" id="A0AAV4HN55"/>
<evidence type="ECO:0000259" key="2">
    <source>
        <dbReference type="Pfam" id="PF13843"/>
    </source>
</evidence>
<comment type="caution">
    <text evidence="3">The sequence shown here is derived from an EMBL/GenBank/DDBJ whole genome shotgun (WGS) entry which is preliminary data.</text>
</comment>
<sequence length="291" mass="33894">MVAWRGNLSFRVYNPDKPDKFGIKVFELCDSSTAYCCNLEFYTGRTVASSHGATFDVVNRLISPYLGCGMTLFVNNYYTSPDLFSHLKENSTLACGTMRQNRKNDPPKDMTPKLKKGDKIVNILTDGTLNYIRFMDRKEVRVLTTAHGANSIQTGKTNPVTKEPIVKFEAVHQYNQFMDAVDRSDQMVSYNAFKRRTLKWWKKAFFHLFMLGVLNAFLWSFKLRRHQSLQKSIMEGKINGKRQRGRKRKSWLGKIEETATRQINECCEVALNREEWRRTIASNLWQETEQR</sequence>
<keyword evidence="1" id="KW-1133">Transmembrane helix</keyword>
<dbReference type="Proteomes" id="UP000762676">
    <property type="component" value="Unassembled WGS sequence"/>
</dbReference>
<dbReference type="InterPro" id="IPR029526">
    <property type="entry name" value="PGBD"/>
</dbReference>